<feature type="transmembrane region" description="Helical" evidence="5">
    <location>
        <begin position="399"/>
        <end position="422"/>
    </location>
</feature>
<evidence type="ECO:0000256" key="5">
    <source>
        <dbReference type="SAM" id="Phobius"/>
    </source>
</evidence>
<dbReference type="InterPro" id="IPR020846">
    <property type="entry name" value="MFS_dom"/>
</dbReference>
<evidence type="ECO:0000259" key="6">
    <source>
        <dbReference type="PROSITE" id="PS50850"/>
    </source>
</evidence>
<comment type="subcellular location">
    <subcellularLocation>
        <location evidence="1">Cell membrane</location>
        <topology evidence="1">Multi-pass membrane protein</topology>
    </subcellularLocation>
</comment>
<dbReference type="RefSeq" id="WP_193864581.1">
    <property type="nucleotide sequence ID" value="NZ_JADEYR010000001.1"/>
</dbReference>
<dbReference type="PANTHER" id="PTHR23542">
    <property type="match status" value="1"/>
</dbReference>
<organism evidence="7 8">
    <name type="scientific">Brachybacterium epidermidis</name>
    <dbReference type="NCBI Taxonomy" id="2781983"/>
    <lineage>
        <taxon>Bacteria</taxon>
        <taxon>Bacillati</taxon>
        <taxon>Actinomycetota</taxon>
        <taxon>Actinomycetes</taxon>
        <taxon>Micrococcales</taxon>
        <taxon>Dermabacteraceae</taxon>
        <taxon>Brachybacterium</taxon>
    </lineage>
</organism>
<keyword evidence="2 5" id="KW-0812">Transmembrane</keyword>
<evidence type="ECO:0000256" key="1">
    <source>
        <dbReference type="ARBA" id="ARBA00004651"/>
    </source>
</evidence>
<evidence type="ECO:0000313" key="7">
    <source>
        <dbReference type="EMBL" id="MBE9402849.1"/>
    </source>
</evidence>
<keyword evidence="8" id="KW-1185">Reference proteome</keyword>
<reference evidence="7 8" key="1">
    <citation type="submission" date="2020-10" db="EMBL/GenBank/DDBJ databases">
        <title>Draft genome and description of Brachybacterium epidermidis sp nov.</title>
        <authorList>
            <person name="Boxberger M."/>
            <person name="La Scola B."/>
        </authorList>
    </citation>
    <scope>NUCLEOTIDE SEQUENCE [LARGE SCALE GENOMIC DNA]</scope>
    <source>
        <strain evidence="7 8">Marseille-Q2903</strain>
    </source>
</reference>
<feature type="transmembrane region" description="Helical" evidence="5">
    <location>
        <begin position="84"/>
        <end position="108"/>
    </location>
</feature>
<feature type="transmembrane region" description="Helical" evidence="5">
    <location>
        <begin position="285"/>
        <end position="304"/>
    </location>
</feature>
<evidence type="ECO:0000256" key="2">
    <source>
        <dbReference type="ARBA" id="ARBA00022692"/>
    </source>
</evidence>
<feature type="transmembrane region" description="Helical" evidence="5">
    <location>
        <begin position="7"/>
        <end position="25"/>
    </location>
</feature>
<dbReference type="SUPFAM" id="SSF103473">
    <property type="entry name" value="MFS general substrate transporter"/>
    <property type="match status" value="1"/>
</dbReference>
<dbReference type="EMBL" id="JADEYR010000001">
    <property type="protein sequence ID" value="MBE9402849.1"/>
    <property type="molecule type" value="Genomic_DNA"/>
</dbReference>
<dbReference type="Gene3D" id="1.20.1250.20">
    <property type="entry name" value="MFS general substrate transporter like domains"/>
    <property type="match status" value="1"/>
</dbReference>
<evidence type="ECO:0000256" key="3">
    <source>
        <dbReference type="ARBA" id="ARBA00022989"/>
    </source>
</evidence>
<evidence type="ECO:0000313" key="8">
    <source>
        <dbReference type="Proteomes" id="UP000644727"/>
    </source>
</evidence>
<feature type="transmembrane region" description="Helical" evidence="5">
    <location>
        <begin position="45"/>
        <end position="63"/>
    </location>
</feature>
<keyword evidence="3 5" id="KW-1133">Transmembrane helix</keyword>
<dbReference type="PROSITE" id="PS50850">
    <property type="entry name" value="MFS"/>
    <property type="match status" value="1"/>
</dbReference>
<feature type="transmembrane region" description="Helical" evidence="5">
    <location>
        <begin position="245"/>
        <end position="265"/>
    </location>
</feature>
<feature type="transmembrane region" description="Helical" evidence="5">
    <location>
        <begin position="335"/>
        <end position="354"/>
    </location>
</feature>
<comment type="caution">
    <text evidence="7">The sequence shown here is derived from an EMBL/GenBank/DDBJ whole genome shotgun (WGS) entry which is preliminary data.</text>
</comment>
<feature type="transmembrane region" description="Helical" evidence="5">
    <location>
        <begin position="144"/>
        <end position="162"/>
    </location>
</feature>
<dbReference type="Pfam" id="PF07690">
    <property type="entry name" value="MFS_1"/>
    <property type="match status" value="1"/>
</dbReference>
<feature type="domain" description="Major facilitator superfamily (MFS) profile" evidence="6">
    <location>
        <begin position="1"/>
        <end position="190"/>
    </location>
</feature>
<feature type="transmembrane region" description="Helical" evidence="5">
    <location>
        <begin position="311"/>
        <end position="329"/>
    </location>
</feature>
<accession>A0ABR9VXE8</accession>
<name>A0ABR9VXE8_9MICO</name>
<gene>
    <name evidence="7" type="ORF">IOE58_01055</name>
</gene>
<evidence type="ECO:0000256" key="4">
    <source>
        <dbReference type="ARBA" id="ARBA00023136"/>
    </source>
</evidence>
<feature type="transmembrane region" description="Helical" evidence="5">
    <location>
        <begin position="375"/>
        <end position="393"/>
    </location>
</feature>
<dbReference type="Proteomes" id="UP000644727">
    <property type="component" value="Unassembled WGS sequence"/>
</dbReference>
<protein>
    <submittedName>
        <fullName evidence="7">MFS transporter</fullName>
    </submittedName>
</protein>
<dbReference type="InterPro" id="IPR036259">
    <property type="entry name" value="MFS_trans_sf"/>
</dbReference>
<keyword evidence="4 5" id="KW-0472">Membrane</keyword>
<feature type="transmembrane region" description="Helical" evidence="5">
    <location>
        <begin position="168"/>
        <end position="185"/>
    </location>
</feature>
<sequence>MDAYRRVLSIPGTAAVLLLGLLARIPFSTLGLLLTLHTVLTLERSYFEAGLIVAASTIGTTVSSPWRGRLLDRYGLRRAVIPSIVIQPLALIAASLATYEALVLIAFVGGMFSLPVWAIVRTSLSVLVPASLRRSAFALDSMTTELVFMAGPAAITIAALAITTQVCLVIVAALIALAGIGLLIADPPTRSDQVMLPTKLPPALAASEGAAAAQKEGYAEQRVAEDLTTGQIPVVDPQASASARAALLSLGGMAALIATAVGSTTITATDLSLVAILERAGSTGLIAPIMTVWCAGSLVGGFAYGAARRTIGPLWVLLALGLLSIPVGFVHNPWLLGVAVFGAGLALAPIITATSESISRRVSEEVRGEAMGWHGSAMTIGAAVGSPLFGAVIDGLGPAWGVGTAALLATGVAAAGLIATGIRRSHRRRVLQGRFGEVA</sequence>
<dbReference type="PANTHER" id="PTHR23542:SF1">
    <property type="entry name" value="MAJOR FACILITATOR SUPERFAMILY (MFS) PROFILE DOMAIN-CONTAINING PROTEIN"/>
    <property type="match status" value="1"/>
</dbReference>
<dbReference type="InterPro" id="IPR011701">
    <property type="entry name" value="MFS"/>
</dbReference>
<proteinExistence type="predicted"/>